<protein>
    <recommendedName>
        <fullName evidence="4">40S ribosomal protein S12</fullName>
    </recommendedName>
</protein>
<dbReference type="InterPro" id="IPR047860">
    <property type="entry name" value="Ribosomal_eS12_CS"/>
</dbReference>
<dbReference type="FunFam" id="3.30.1330.30:FF:000005">
    <property type="entry name" value="40S ribosomal protein S12"/>
    <property type="match status" value="1"/>
</dbReference>
<evidence type="ECO:0000259" key="6">
    <source>
        <dbReference type="Pfam" id="PF01248"/>
    </source>
</evidence>
<dbReference type="SUPFAM" id="SSF55315">
    <property type="entry name" value="L30e-like"/>
    <property type="match status" value="1"/>
</dbReference>
<evidence type="ECO:0000256" key="3">
    <source>
        <dbReference type="ARBA" id="ARBA00023274"/>
    </source>
</evidence>
<dbReference type="Gene3D" id="3.30.1330.30">
    <property type="match status" value="1"/>
</dbReference>
<dbReference type="InterPro" id="IPR029064">
    <property type="entry name" value="Ribosomal_eL30-like_sf"/>
</dbReference>
<comment type="similarity">
    <text evidence="1 4">Belongs to the eukaryotic ribosomal protein eS12 family.</text>
</comment>
<dbReference type="OrthoDB" id="10249311at2759"/>
<reference evidence="7 8" key="1">
    <citation type="journal article" date="2016" name="Mol. Biol. Evol.">
        <title>Comparative Genomics of Early-Diverging Mushroom-Forming Fungi Provides Insights into the Origins of Lignocellulose Decay Capabilities.</title>
        <authorList>
            <person name="Nagy L.G."/>
            <person name="Riley R."/>
            <person name="Tritt A."/>
            <person name="Adam C."/>
            <person name="Daum C."/>
            <person name="Floudas D."/>
            <person name="Sun H."/>
            <person name="Yadav J.S."/>
            <person name="Pangilinan J."/>
            <person name="Larsson K.H."/>
            <person name="Matsuura K."/>
            <person name="Barry K."/>
            <person name="Labutti K."/>
            <person name="Kuo R."/>
            <person name="Ohm R.A."/>
            <person name="Bhattacharya S.S."/>
            <person name="Shirouzu T."/>
            <person name="Yoshinaga Y."/>
            <person name="Martin F.M."/>
            <person name="Grigoriev I.V."/>
            <person name="Hibbett D.S."/>
        </authorList>
    </citation>
    <scope>NUCLEOTIDE SEQUENCE [LARGE SCALE GENOMIC DNA]</scope>
    <source>
        <strain evidence="7 8">L-15889</strain>
    </source>
</reference>
<dbReference type="GO" id="GO:0003735">
    <property type="term" value="F:structural constituent of ribosome"/>
    <property type="evidence" value="ECO:0007669"/>
    <property type="project" value="InterPro"/>
</dbReference>
<dbReference type="Pfam" id="PF01248">
    <property type="entry name" value="Ribosomal_L7Ae"/>
    <property type="match status" value="1"/>
</dbReference>
<keyword evidence="8" id="KW-1185">Reference proteome</keyword>
<proteinExistence type="inferred from homology"/>
<accession>A0A165R2Z4</accession>
<dbReference type="GO" id="GO:0006412">
    <property type="term" value="P:translation"/>
    <property type="evidence" value="ECO:0007669"/>
    <property type="project" value="InterPro"/>
</dbReference>
<dbReference type="PRINTS" id="PR00972">
    <property type="entry name" value="RIBSOMALS12E"/>
</dbReference>
<dbReference type="InterPro" id="IPR004038">
    <property type="entry name" value="Ribosomal_eL8/eL30/eS12/Gad45"/>
</dbReference>
<organism evidence="7 8">
    <name type="scientific">Daedalea quercina L-15889</name>
    <dbReference type="NCBI Taxonomy" id="1314783"/>
    <lineage>
        <taxon>Eukaryota</taxon>
        <taxon>Fungi</taxon>
        <taxon>Dikarya</taxon>
        <taxon>Basidiomycota</taxon>
        <taxon>Agaricomycotina</taxon>
        <taxon>Agaricomycetes</taxon>
        <taxon>Polyporales</taxon>
        <taxon>Fomitopsis</taxon>
    </lineage>
</organism>
<dbReference type="Proteomes" id="UP000076727">
    <property type="component" value="Unassembled WGS sequence"/>
</dbReference>
<dbReference type="InterPro" id="IPR000530">
    <property type="entry name" value="Ribosomal_eS12"/>
</dbReference>
<feature type="domain" description="Ribosomal protein eL8/eL30/eS12/Gadd45" evidence="6">
    <location>
        <begin position="32"/>
        <end position="126"/>
    </location>
</feature>
<evidence type="ECO:0000256" key="1">
    <source>
        <dbReference type="ARBA" id="ARBA00005824"/>
    </source>
</evidence>
<dbReference type="GO" id="GO:0022626">
    <property type="term" value="C:cytosolic ribosome"/>
    <property type="evidence" value="ECO:0007669"/>
    <property type="project" value="UniProtKB-ARBA"/>
</dbReference>
<dbReference type="PANTHER" id="PTHR11843">
    <property type="entry name" value="40S RIBOSOMAL PROTEIN S12"/>
    <property type="match status" value="1"/>
</dbReference>
<evidence type="ECO:0000256" key="2">
    <source>
        <dbReference type="ARBA" id="ARBA00022980"/>
    </source>
</evidence>
<evidence type="ECO:0000313" key="8">
    <source>
        <dbReference type="Proteomes" id="UP000076727"/>
    </source>
</evidence>
<dbReference type="PROSITE" id="PS01189">
    <property type="entry name" value="RIBOSOMAL_S12E"/>
    <property type="match status" value="1"/>
</dbReference>
<feature type="compositionally biased region" description="Acidic residues" evidence="5">
    <location>
        <begin position="1"/>
        <end position="15"/>
    </location>
</feature>
<dbReference type="GO" id="GO:0015935">
    <property type="term" value="C:small ribosomal subunit"/>
    <property type="evidence" value="ECO:0007669"/>
    <property type="project" value="UniProtKB-ARBA"/>
</dbReference>
<sequence>MSDAGDDIPVEEVTVEAEPVSDAPKGKLSVEDALQQVLKNALKHDGLARGLRECAKALDKRQAHLCVLVETCTEAEYIKLIEALCAEHKINLIKVGDAKVLGTWAGLCKIDREGNPRKVVGCSCVVVKDYGTESEGLNVLLDYFKNR</sequence>
<dbReference type="AlphaFoldDB" id="A0A165R2Z4"/>
<evidence type="ECO:0000313" key="7">
    <source>
        <dbReference type="EMBL" id="KZT70232.1"/>
    </source>
</evidence>
<dbReference type="STRING" id="1314783.A0A165R2Z4"/>
<keyword evidence="3 4" id="KW-0687">Ribonucleoprotein</keyword>
<feature type="region of interest" description="Disordered" evidence="5">
    <location>
        <begin position="1"/>
        <end position="21"/>
    </location>
</feature>
<gene>
    <name evidence="7" type="ORF">DAEQUDRAFT_667949</name>
</gene>
<evidence type="ECO:0000256" key="5">
    <source>
        <dbReference type="SAM" id="MobiDB-lite"/>
    </source>
</evidence>
<evidence type="ECO:0000256" key="4">
    <source>
        <dbReference type="RuleBase" id="RU000670"/>
    </source>
</evidence>
<keyword evidence="2 4" id="KW-0689">Ribosomal protein</keyword>
<name>A0A165R2Z4_9APHY</name>
<dbReference type="EMBL" id="KV429052">
    <property type="protein sequence ID" value="KZT70232.1"/>
    <property type="molecule type" value="Genomic_DNA"/>
</dbReference>